<reference evidence="2 3" key="1">
    <citation type="journal article" date="2018" name="Front. Plant Sci.">
        <title>Red Clover (Trifolium pratense) and Zigzag Clover (T. medium) - A Picture of Genomic Similarities and Differences.</title>
        <authorList>
            <person name="Dluhosova J."/>
            <person name="Istvanek J."/>
            <person name="Nedelnik J."/>
            <person name="Repkova J."/>
        </authorList>
    </citation>
    <scope>NUCLEOTIDE SEQUENCE [LARGE SCALE GENOMIC DNA]</scope>
    <source>
        <strain evidence="3">cv. 10/8</strain>
        <tissue evidence="2">Leaf</tissue>
    </source>
</reference>
<dbReference type="AlphaFoldDB" id="A0A392VFI9"/>
<dbReference type="PANTHER" id="PTHR21654:SF59">
    <property type="entry name" value="TRIHELIX TRANSCRIPTION FACTOR DF1"/>
    <property type="match status" value="1"/>
</dbReference>
<feature type="compositionally biased region" description="Low complexity" evidence="1">
    <location>
        <begin position="41"/>
        <end position="64"/>
    </location>
</feature>
<dbReference type="EMBL" id="LXQA011120135">
    <property type="protein sequence ID" value="MCI85635.1"/>
    <property type="molecule type" value="Genomic_DNA"/>
</dbReference>
<evidence type="ECO:0000256" key="1">
    <source>
        <dbReference type="SAM" id="MobiDB-lite"/>
    </source>
</evidence>
<evidence type="ECO:0000313" key="2">
    <source>
        <dbReference type="EMBL" id="MCI85635.1"/>
    </source>
</evidence>
<evidence type="ECO:0000313" key="3">
    <source>
        <dbReference type="Proteomes" id="UP000265520"/>
    </source>
</evidence>
<protein>
    <submittedName>
        <fullName evidence="2">Trihelix transcription factor GT-2-like</fullName>
    </submittedName>
</protein>
<feature type="region of interest" description="Disordered" evidence="1">
    <location>
        <begin position="41"/>
        <end position="72"/>
    </location>
</feature>
<accession>A0A392VFI9</accession>
<feature type="non-terminal residue" evidence="2">
    <location>
        <position position="1"/>
    </location>
</feature>
<dbReference type="Proteomes" id="UP000265520">
    <property type="component" value="Unassembled WGS sequence"/>
</dbReference>
<comment type="caution">
    <text evidence="2">The sequence shown here is derived from an EMBL/GenBank/DDBJ whole genome shotgun (WGS) entry which is preliminary data.</text>
</comment>
<dbReference type="PANTHER" id="PTHR21654">
    <property type="entry name" value="FI21293P1"/>
    <property type="match status" value="1"/>
</dbReference>
<feature type="non-terminal residue" evidence="2">
    <location>
        <position position="72"/>
    </location>
</feature>
<name>A0A392VFI9_9FABA</name>
<organism evidence="2 3">
    <name type="scientific">Trifolium medium</name>
    <dbReference type="NCBI Taxonomy" id="97028"/>
    <lineage>
        <taxon>Eukaryota</taxon>
        <taxon>Viridiplantae</taxon>
        <taxon>Streptophyta</taxon>
        <taxon>Embryophyta</taxon>
        <taxon>Tracheophyta</taxon>
        <taxon>Spermatophyta</taxon>
        <taxon>Magnoliopsida</taxon>
        <taxon>eudicotyledons</taxon>
        <taxon>Gunneridae</taxon>
        <taxon>Pentapetalae</taxon>
        <taxon>rosids</taxon>
        <taxon>fabids</taxon>
        <taxon>Fabales</taxon>
        <taxon>Fabaceae</taxon>
        <taxon>Papilionoideae</taxon>
        <taxon>50 kb inversion clade</taxon>
        <taxon>NPAAA clade</taxon>
        <taxon>Hologalegina</taxon>
        <taxon>IRL clade</taxon>
        <taxon>Trifolieae</taxon>
        <taxon>Trifolium</taxon>
    </lineage>
</organism>
<keyword evidence="3" id="KW-1185">Reference proteome</keyword>
<sequence>QEMQRINREREILAQERSIAAAKDAAVMAFLQKIAEQQEQQQNLVPPPLNNTVVPQQVPQETTPAPTPTAKP</sequence>
<proteinExistence type="predicted"/>